<evidence type="ECO:0000259" key="2">
    <source>
        <dbReference type="Pfam" id="PF06114"/>
    </source>
</evidence>
<feature type="region of interest" description="Disordered" evidence="1">
    <location>
        <begin position="154"/>
        <end position="176"/>
    </location>
</feature>
<reference evidence="3 4" key="1">
    <citation type="submission" date="2020-08" db="EMBL/GenBank/DDBJ databases">
        <title>Genomic Encyclopedia of Type Strains, Phase III (KMG-III): the genomes of soil and plant-associated and newly described type strains.</title>
        <authorList>
            <person name="Whitman W."/>
        </authorList>
    </citation>
    <scope>NUCLEOTIDE SEQUENCE [LARGE SCALE GENOMIC DNA]</scope>
    <source>
        <strain evidence="3 4">CECT 3265</strain>
    </source>
</reference>
<name>A0A7W7LFY4_STRNE</name>
<dbReference type="AlphaFoldDB" id="A0A7W7LFY4"/>
<gene>
    <name evidence="3" type="ORF">FHS38_005524</name>
</gene>
<proteinExistence type="predicted"/>
<evidence type="ECO:0000313" key="4">
    <source>
        <dbReference type="Proteomes" id="UP000556436"/>
    </source>
</evidence>
<dbReference type="EMBL" id="JACHJG010000013">
    <property type="protein sequence ID" value="MBB4889449.1"/>
    <property type="molecule type" value="Genomic_DNA"/>
</dbReference>
<dbReference type="RefSeq" id="WP_184737890.1">
    <property type="nucleotide sequence ID" value="NZ_BMRW01000012.1"/>
</dbReference>
<evidence type="ECO:0000256" key="1">
    <source>
        <dbReference type="SAM" id="MobiDB-lite"/>
    </source>
</evidence>
<comment type="caution">
    <text evidence="3">The sequence shown here is derived from an EMBL/GenBank/DDBJ whole genome shotgun (WGS) entry which is preliminary data.</text>
</comment>
<evidence type="ECO:0000313" key="3">
    <source>
        <dbReference type="EMBL" id="MBB4889449.1"/>
    </source>
</evidence>
<dbReference type="Proteomes" id="UP000556436">
    <property type="component" value="Unassembled WGS sequence"/>
</dbReference>
<keyword evidence="4" id="KW-1185">Reference proteome</keyword>
<feature type="domain" description="IrrE N-terminal-like" evidence="2">
    <location>
        <begin position="62"/>
        <end position="96"/>
    </location>
</feature>
<organism evidence="3 4">
    <name type="scientific">Streptomyces netropsis</name>
    <name type="common">Streptoverticillium netropsis</name>
    <dbReference type="NCBI Taxonomy" id="55404"/>
    <lineage>
        <taxon>Bacteria</taxon>
        <taxon>Bacillati</taxon>
        <taxon>Actinomycetota</taxon>
        <taxon>Actinomycetes</taxon>
        <taxon>Kitasatosporales</taxon>
        <taxon>Streptomycetaceae</taxon>
        <taxon>Streptomyces</taxon>
    </lineage>
</organism>
<dbReference type="InterPro" id="IPR010359">
    <property type="entry name" value="IrrE_HExxH"/>
</dbReference>
<sequence length="176" mass="20328">MNFKRLHRRSLERVRSLDIPIPFDVWELCDRVAERHGRPIRLEPIHLPVDGPCGLWISGPEVDYIFYESDTSPLHQEHIIAHELGHVICGHKENAVLGEETSRLVLPTLDPRMVQSVLQRTYYTSAEEQEAEMIASLILQEANRRPLERNWTVPSEAAESVERLDRSLRSSTQDET</sequence>
<accession>A0A7W7LFY4</accession>
<dbReference type="Gene3D" id="1.10.10.2910">
    <property type="match status" value="1"/>
</dbReference>
<protein>
    <recommendedName>
        <fullName evidence="2">IrrE N-terminal-like domain-containing protein</fullName>
    </recommendedName>
</protein>
<dbReference type="Pfam" id="PF06114">
    <property type="entry name" value="Peptidase_M78"/>
    <property type="match status" value="1"/>
</dbReference>